<dbReference type="AlphaFoldDB" id="A0A5S3XWC5"/>
<dbReference type="RefSeq" id="WP_212751061.1">
    <property type="nucleotide sequence ID" value="NZ_PNCG01001222.1"/>
</dbReference>
<proteinExistence type="predicted"/>
<organism evidence="2 3">
    <name type="scientific">Pseudoalteromonas ruthenica</name>
    <dbReference type="NCBI Taxonomy" id="151081"/>
    <lineage>
        <taxon>Bacteria</taxon>
        <taxon>Pseudomonadati</taxon>
        <taxon>Pseudomonadota</taxon>
        <taxon>Gammaproteobacteria</taxon>
        <taxon>Alteromonadales</taxon>
        <taxon>Pseudoalteromonadaceae</taxon>
        <taxon>Pseudoalteromonas</taxon>
    </lineage>
</organism>
<name>A0A5S3XWC5_9GAMM</name>
<evidence type="ECO:0000259" key="1">
    <source>
        <dbReference type="Pfam" id="PF13145"/>
    </source>
</evidence>
<feature type="non-terminal residue" evidence="2">
    <location>
        <position position="99"/>
    </location>
</feature>
<reference evidence="2 3" key="1">
    <citation type="submission" date="2017-12" db="EMBL/GenBank/DDBJ databases">
        <authorList>
            <person name="Paulsen S."/>
            <person name="Gram L.K."/>
        </authorList>
    </citation>
    <scope>NUCLEOTIDE SEQUENCE [LARGE SCALE GENOMIC DNA]</scope>
    <source>
        <strain evidence="2 3">S2897</strain>
    </source>
</reference>
<reference evidence="3" key="2">
    <citation type="submission" date="2019-06" db="EMBL/GenBank/DDBJ databases">
        <title>Co-occurence of chitin degradation, pigmentation and bioactivity in marine Pseudoalteromonas.</title>
        <authorList>
            <person name="Sonnenschein E.C."/>
            <person name="Bech P.K."/>
        </authorList>
    </citation>
    <scope>NUCLEOTIDE SEQUENCE [LARGE SCALE GENOMIC DNA]</scope>
    <source>
        <strain evidence="3">S2897</strain>
    </source>
</reference>
<protein>
    <recommendedName>
        <fullName evidence="1">PpiC domain-containing protein</fullName>
    </recommendedName>
</protein>
<evidence type="ECO:0000313" key="3">
    <source>
        <dbReference type="Proteomes" id="UP000305874"/>
    </source>
</evidence>
<sequence>HGERSPHVEALKRKITHSDITAFYVKNKADFKHKSRVTASGVLFSTSQAATTFKQLAQATSIKNALKQYALKSIFADTQGKVTRKQNSQWAHQVVFSLK</sequence>
<gene>
    <name evidence="2" type="ORF">CWC05_24545</name>
</gene>
<dbReference type="Pfam" id="PF13145">
    <property type="entry name" value="Rotamase_2"/>
    <property type="match status" value="1"/>
</dbReference>
<feature type="non-terminal residue" evidence="2">
    <location>
        <position position="1"/>
    </location>
</feature>
<dbReference type="Proteomes" id="UP000305874">
    <property type="component" value="Unassembled WGS sequence"/>
</dbReference>
<evidence type="ECO:0000313" key="2">
    <source>
        <dbReference type="EMBL" id="TMP64356.1"/>
    </source>
</evidence>
<dbReference type="InterPro" id="IPR000297">
    <property type="entry name" value="PPIase_PpiC"/>
</dbReference>
<feature type="domain" description="PpiC" evidence="1">
    <location>
        <begin position="16"/>
        <end position="87"/>
    </location>
</feature>
<accession>A0A5S3XWC5</accession>
<dbReference type="EMBL" id="PNCG01001222">
    <property type="protein sequence ID" value="TMP64356.1"/>
    <property type="molecule type" value="Genomic_DNA"/>
</dbReference>
<comment type="caution">
    <text evidence="2">The sequence shown here is derived from an EMBL/GenBank/DDBJ whole genome shotgun (WGS) entry which is preliminary data.</text>
</comment>
<dbReference type="GO" id="GO:0003755">
    <property type="term" value="F:peptidyl-prolyl cis-trans isomerase activity"/>
    <property type="evidence" value="ECO:0007669"/>
    <property type="project" value="InterPro"/>
</dbReference>